<feature type="compositionally biased region" description="Basic and acidic residues" evidence="1">
    <location>
        <begin position="361"/>
        <end position="372"/>
    </location>
</feature>
<accession>A0A0A9CPA2</accession>
<dbReference type="PANTHER" id="PTHR15725">
    <property type="entry name" value="ZN-FINGER, C-X8-C-X5-C-X3-H TYPE-CONTAINING"/>
    <property type="match status" value="1"/>
</dbReference>
<dbReference type="EMBL" id="GBRH01220469">
    <property type="protein sequence ID" value="JAD77426.1"/>
    <property type="molecule type" value="Transcribed_RNA"/>
</dbReference>
<feature type="compositionally biased region" description="Basic and acidic residues" evidence="1">
    <location>
        <begin position="177"/>
        <end position="195"/>
    </location>
</feature>
<feature type="compositionally biased region" description="Acidic residues" evidence="1">
    <location>
        <begin position="297"/>
        <end position="310"/>
    </location>
</feature>
<feature type="compositionally biased region" description="Acidic residues" evidence="1">
    <location>
        <begin position="373"/>
        <end position="405"/>
    </location>
</feature>
<reference evidence="2" key="2">
    <citation type="journal article" date="2015" name="Data Brief">
        <title>Shoot transcriptome of the giant reed, Arundo donax.</title>
        <authorList>
            <person name="Barrero R.A."/>
            <person name="Guerrero F.D."/>
            <person name="Moolhuijzen P."/>
            <person name="Goolsby J.A."/>
            <person name="Tidwell J."/>
            <person name="Bellgard S.E."/>
            <person name="Bellgard M.I."/>
        </authorList>
    </citation>
    <scope>NUCLEOTIDE SEQUENCE</scope>
    <source>
        <tissue evidence="2">Shoot tissue taken approximately 20 cm above the soil surface</tissue>
    </source>
</reference>
<proteinExistence type="predicted"/>
<feature type="compositionally biased region" description="Basic and acidic residues" evidence="1">
    <location>
        <begin position="160"/>
        <end position="169"/>
    </location>
</feature>
<dbReference type="GO" id="GO:0003729">
    <property type="term" value="F:mRNA binding"/>
    <property type="evidence" value="ECO:0007669"/>
    <property type="project" value="TreeGrafter"/>
</dbReference>
<feature type="compositionally biased region" description="Polar residues" evidence="1">
    <location>
        <begin position="239"/>
        <end position="252"/>
    </location>
</feature>
<sequence>MEVGEFVREPSAGSGVLVGSIEDDAEHSSFKGNHDSYHGTNGEQHTGMMKQRHGNYEAERSHRSSSESLSSEKRISQREPMPVSTGSLDLRHRLLKQRRLNDPRSIQVPDRHDAYLEDELNDHNCWRGEEQAAHESISRSRLRGRIKLPGETSFDSLGSRSEKESDRGPRARVSPPKHTDLRGKLHERLKARSNEDIPGNAKSSVAKAGSGEDAGSLNFAGPKSLAELKAKKVVDSSGEDTINSIGSSTRVTSEIVASRDSSEPVAPFEGPKPLSVILKRKRDATSENAAHSGSIREDDEEEGAVEVEEESQNKVQILESDTVEANMDGNGEEEEEVFHPEDDMAYDDSLFPVDDGNAPEDAGKEPVEHQDVEAAEDYDYEAADVNAEEDNDYQEYGDDDDLEDDDDFARKVGVMIS</sequence>
<organism evidence="2">
    <name type="scientific">Arundo donax</name>
    <name type="common">Giant reed</name>
    <name type="synonym">Donax arundinaceus</name>
    <dbReference type="NCBI Taxonomy" id="35708"/>
    <lineage>
        <taxon>Eukaryota</taxon>
        <taxon>Viridiplantae</taxon>
        <taxon>Streptophyta</taxon>
        <taxon>Embryophyta</taxon>
        <taxon>Tracheophyta</taxon>
        <taxon>Spermatophyta</taxon>
        <taxon>Magnoliopsida</taxon>
        <taxon>Liliopsida</taxon>
        <taxon>Poales</taxon>
        <taxon>Poaceae</taxon>
        <taxon>PACMAD clade</taxon>
        <taxon>Arundinoideae</taxon>
        <taxon>Arundineae</taxon>
        <taxon>Arundo</taxon>
    </lineage>
</organism>
<reference evidence="2" key="1">
    <citation type="submission" date="2014-09" db="EMBL/GenBank/DDBJ databases">
        <authorList>
            <person name="Magalhaes I.L.F."/>
            <person name="Oliveira U."/>
            <person name="Santos F.R."/>
            <person name="Vidigal T.H.D.A."/>
            <person name="Brescovit A.D."/>
            <person name="Santos A.J."/>
        </authorList>
    </citation>
    <scope>NUCLEOTIDE SEQUENCE</scope>
    <source>
        <tissue evidence="2">Shoot tissue taken approximately 20 cm above the soil surface</tissue>
    </source>
</reference>
<evidence type="ECO:0000313" key="2">
    <source>
        <dbReference type="EMBL" id="JAD77426.1"/>
    </source>
</evidence>
<dbReference type="AlphaFoldDB" id="A0A0A9CPA2"/>
<name>A0A0A9CPA2_ARUDO</name>
<feature type="compositionally biased region" description="Basic and acidic residues" evidence="1">
    <location>
        <begin position="54"/>
        <end position="77"/>
    </location>
</feature>
<feature type="region of interest" description="Disordered" evidence="1">
    <location>
        <begin position="1"/>
        <end position="90"/>
    </location>
</feature>
<dbReference type="PANTHER" id="PTHR15725:SF23">
    <property type="entry name" value="ZINC FINGER CCCH DOMAIN-CONTAINING PROTEIN 19"/>
    <property type="match status" value="1"/>
</dbReference>
<feature type="compositionally biased region" description="Basic and acidic residues" evidence="1">
    <location>
        <begin position="26"/>
        <end position="37"/>
    </location>
</feature>
<protein>
    <submittedName>
        <fullName evidence="2">Uncharacterized protein</fullName>
    </submittedName>
</protein>
<evidence type="ECO:0000256" key="1">
    <source>
        <dbReference type="SAM" id="MobiDB-lite"/>
    </source>
</evidence>
<feature type="region of interest" description="Disordered" evidence="1">
    <location>
        <begin position="149"/>
        <end position="405"/>
    </location>
</feature>